<dbReference type="InterPro" id="IPR006140">
    <property type="entry name" value="D-isomer_DH_NAD-bd"/>
</dbReference>
<keyword evidence="4" id="KW-0670">Pyruvate</keyword>
<dbReference type="CDD" id="cd12164">
    <property type="entry name" value="GDH_like_2"/>
    <property type="match status" value="1"/>
</dbReference>
<evidence type="ECO:0000259" key="3">
    <source>
        <dbReference type="Pfam" id="PF02826"/>
    </source>
</evidence>
<protein>
    <submittedName>
        <fullName evidence="4">Glyoxylate/hydroxypyruvate reductase A</fullName>
    </submittedName>
</protein>
<dbReference type="GO" id="GO:0016616">
    <property type="term" value="F:oxidoreductase activity, acting on the CH-OH group of donors, NAD or NADP as acceptor"/>
    <property type="evidence" value="ECO:0007669"/>
    <property type="project" value="UniProtKB-ARBA"/>
</dbReference>
<dbReference type="Pfam" id="PF02826">
    <property type="entry name" value="2-Hacid_dh_C"/>
    <property type="match status" value="1"/>
</dbReference>
<dbReference type="InterPro" id="IPR036291">
    <property type="entry name" value="NAD(P)-bd_dom_sf"/>
</dbReference>
<organism evidence="4 5">
    <name type="scientific">Niveispirillum lacus</name>
    <dbReference type="NCBI Taxonomy" id="1981099"/>
    <lineage>
        <taxon>Bacteria</taxon>
        <taxon>Pseudomonadati</taxon>
        <taxon>Pseudomonadota</taxon>
        <taxon>Alphaproteobacteria</taxon>
        <taxon>Rhodospirillales</taxon>
        <taxon>Azospirillaceae</taxon>
        <taxon>Niveispirillum</taxon>
    </lineage>
</organism>
<keyword evidence="1" id="KW-0560">Oxidoreductase</keyword>
<dbReference type="OrthoDB" id="9787219at2"/>
<dbReference type="PANTHER" id="PTHR43333">
    <property type="entry name" value="2-HACID_DH_C DOMAIN-CONTAINING PROTEIN"/>
    <property type="match status" value="1"/>
</dbReference>
<dbReference type="PROSITE" id="PS00671">
    <property type="entry name" value="D_2_HYDROXYACID_DH_3"/>
    <property type="match status" value="1"/>
</dbReference>
<dbReference type="EMBL" id="NOXU01000028">
    <property type="protein sequence ID" value="OYQ34486.1"/>
    <property type="molecule type" value="Genomic_DNA"/>
</dbReference>
<sequence>MKPPVLLYACPTVDQKGWVTALAAACPGIDIRLWPDTGDKAEIEYAFVWKQPPGILSDLPNLQVIFSLGAGVEHVLTDPSLPSHLPLIRMVDPTLVTGMVEFVVMQVLHYHRSMPDYAAQQKAGLWKQLPQRLPSERRIGILGLGELGAACAQALTGFGFNVAGWARTAKDLPNVATYVGPTELQPFLARTDILVCLLPLTGQTRGILNRETLSILPRGAYLINAARGGHLVEDDLIPLLDDGQLAGATLDVFTVEPLPASHPFWTHPQITIVPHAAALTHPATASRIVAANIDRHRRGEALLHVVDRARGY</sequence>
<dbReference type="AlphaFoldDB" id="A0A255YZ20"/>
<accession>A0A255YZ20</accession>
<comment type="caution">
    <text evidence="4">The sequence shown here is derived from an EMBL/GenBank/DDBJ whole genome shotgun (WGS) entry which is preliminary data.</text>
</comment>
<evidence type="ECO:0000313" key="4">
    <source>
        <dbReference type="EMBL" id="OYQ34486.1"/>
    </source>
</evidence>
<keyword evidence="5" id="KW-1185">Reference proteome</keyword>
<gene>
    <name evidence="4" type="ORF">CHU95_10685</name>
</gene>
<keyword evidence="2" id="KW-0520">NAD</keyword>
<evidence type="ECO:0000256" key="2">
    <source>
        <dbReference type="ARBA" id="ARBA00023027"/>
    </source>
</evidence>
<reference evidence="4 5" key="1">
    <citation type="submission" date="2017-07" db="EMBL/GenBank/DDBJ databases">
        <title>Niveispirillum cyanobacteriorum sp. nov., isolated from cyanobacterial aggregates in a eutrophic lake.</title>
        <authorList>
            <person name="Cai H."/>
        </authorList>
    </citation>
    <scope>NUCLEOTIDE SEQUENCE [LARGE SCALE GENOMIC DNA]</scope>
    <source>
        <strain evidence="5">TH1-14</strain>
    </source>
</reference>
<dbReference type="RefSeq" id="WP_094456336.1">
    <property type="nucleotide sequence ID" value="NZ_NOXU01000028.1"/>
</dbReference>
<dbReference type="GO" id="GO:0051287">
    <property type="term" value="F:NAD binding"/>
    <property type="evidence" value="ECO:0007669"/>
    <property type="project" value="InterPro"/>
</dbReference>
<name>A0A255YZ20_9PROT</name>
<proteinExistence type="predicted"/>
<dbReference type="PANTHER" id="PTHR43333:SF1">
    <property type="entry name" value="D-ISOMER SPECIFIC 2-HYDROXYACID DEHYDROGENASE NAD-BINDING DOMAIN-CONTAINING PROTEIN"/>
    <property type="match status" value="1"/>
</dbReference>
<dbReference type="InterPro" id="IPR029753">
    <property type="entry name" value="D-isomer_DH_CS"/>
</dbReference>
<dbReference type="Gene3D" id="3.40.50.720">
    <property type="entry name" value="NAD(P)-binding Rossmann-like Domain"/>
    <property type="match status" value="2"/>
</dbReference>
<feature type="domain" description="D-isomer specific 2-hydroxyacid dehydrogenase NAD-binding" evidence="3">
    <location>
        <begin position="105"/>
        <end position="277"/>
    </location>
</feature>
<evidence type="ECO:0000256" key="1">
    <source>
        <dbReference type="ARBA" id="ARBA00023002"/>
    </source>
</evidence>
<dbReference type="Proteomes" id="UP000216998">
    <property type="component" value="Unassembled WGS sequence"/>
</dbReference>
<dbReference type="SUPFAM" id="SSF51735">
    <property type="entry name" value="NAD(P)-binding Rossmann-fold domains"/>
    <property type="match status" value="1"/>
</dbReference>
<evidence type="ECO:0000313" key="5">
    <source>
        <dbReference type="Proteomes" id="UP000216998"/>
    </source>
</evidence>